<organism evidence="1 2">
    <name type="scientific">Fictibacillus enclensis</name>
    <dbReference type="NCBI Taxonomy" id="1017270"/>
    <lineage>
        <taxon>Bacteria</taxon>
        <taxon>Bacillati</taxon>
        <taxon>Bacillota</taxon>
        <taxon>Bacilli</taxon>
        <taxon>Bacillales</taxon>
        <taxon>Fictibacillaceae</taxon>
        <taxon>Fictibacillus</taxon>
    </lineage>
</organism>
<sequence length="229" mass="27236">MNFWHALGENSDQIVALATLGTAYLAYRGVNIWRKQLIGKSRYEIAKSLLIAVYEVRDAFMDVRNPLVYQFEYPENKTITQGPLTGNLKDEHKYEGSVYVYQNRFKGLNEAFIKLERLNLEAQVEWGPDYQYVIRPLRQCKTVLNLSIRDYLESLKDPFYLKEIEKKKRDLREMMYYSGENSKYDLLTPKINEAINLFEVWLRPTLKQTTEKYNKKQLLEQARNFDIDY</sequence>
<dbReference type="RefSeq" id="WP_061972249.1">
    <property type="nucleotide sequence ID" value="NZ_FMAV01000002.1"/>
</dbReference>
<evidence type="ECO:0000313" key="2">
    <source>
        <dbReference type="Proteomes" id="UP000054099"/>
    </source>
</evidence>
<dbReference type="OrthoDB" id="6119095at2"/>
<name>A0A0V8J8R8_9BACL</name>
<keyword evidence="2" id="KW-1185">Reference proteome</keyword>
<gene>
    <name evidence="1" type="ORF">AS030_12665</name>
</gene>
<reference evidence="1 2" key="1">
    <citation type="journal article" date="2014" name="Antonie Van Leeuwenhoek">
        <title>Fictibacillus enclensis sp. nov., isolated from marine sediment.</title>
        <authorList>
            <person name="Dastager S.G."/>
            <person name="Mawlankar R."/>
            <person name="Srinivasan K."/>
            <person name="Tang S.K."/>
            <person name="Lee J.C."/>
            <person name="Ramana V.V."/>
            <person name="Shouche Y.S."/>
        </authorList>
    </citation>
    <scope>NUCLEOTIDE SEQUENCE [LARGE SCALE GENOMIC DNA]</scope>
    <source>
        <strain evidence="1 2">NIO-1003</strain>
    </source>
</reference>
<dbReference type="AlphaFoldDB" id="A0A0V8J8R8"/>
<dbReference type="EMBL" id="LNQN01000002">
    <property type="protein sequence ID" value="KSU83411.1"/>
    <property type="molecule type" value="Genomic_DNA"/>
</dbReference>
<proteinExistence type="predicted"/>
<evidence type="ECO:0000313" key="1">
    <source>
        <dbReference type="EMBL" id="KSU83411.1"/>
    </source>
</evidence>
<protein>
    <submittedName>
        <fullName evidence="1">Uncharacterized protein</fullName>
    </submittedName>
</protein>
<dbReference type="Proteomes" id="UP000054099">
    <property type="component" value="Unassembled WGS sequence"/>
</dbReference>
<accession>A0A0V8J8R8</accession>
<comment type="caution">
    <text evidence="1">The sequence shown here is derived from an EMBL/GenBank/DDBJ whole genome shotgun (WGS) entry which is preliminary data.</text>
</comment>